<dbReference type="NCBIfam" id="TIGR00453">
    <property type="entry name" value="ispD"/>
    <property type="match status" value="1"/>
</dbReference>
<feature type="site" description="Transition state stabilizer" evidence="7">
    <location>
        <position position="25"/>
    </location>
</feature>
<evidence type="ECO:0000256" key="6">
    <source>
        <dbReference type="ARBA" id="ARBA00023229"/>
    </source>
</evidence>
<dbReference type="UniPathway" id="UPA00056">
    <property type="reaction ID" value="UER00093"/>
</dbReference>
<dbReference type="EMBL" id="CP064954">
    <property type="protein sequence ID" value="QPK79467.1"/>
    <property type="molecule type" value="Genomic_DNA"/>
</dbReference>
<sequence length="246" mass="25879">MPASPITAVVVAAGQGTRLGAPVPKAFVELEGVSLLARSVGMLCACGLVDEIVVVVHPDMEALARTQLVDAPSTSPSASSPAPVRFVHGGAERVDSVWAALQTINQRGLVLVHDAARALTPPELVARLLQEAHAGAIGVVPVLPVADTIKRLHGSTVLETVDRSQLGAVQTPQVFDAALLYACYQDYYQQRPDFVATDDASLVEWHGHTVTAVRGDSRAFKITNPIDLTLARALLAESAAEVEAKS</sequence>
<dbReference type="InterPro" id="IPR034683">
    <property type="entry name" value="IspD/TarI"/>
</dbReference>
<comment type="pathway">
    <text evidence="2 7">Isoprenoid biosynthesis; isopentenyl diphosphate biosynthesis via DXP pathway; isopentenyl diphosphate from 1-deoxy-D-xylulose 5-phosphate: step 2/6.</text>
</comment>
<proteinExistence type="inferred from homology"/>
<evidence type="ECO:0000256" key="2">
    <source>
        <dbReference type="ARBA" id="ARBA00004787"/>
    </source>
</evidence>
<dbReference type="PROSITE" id="PS01295">
    <property type="entry name" value="ISPD"/>
    <property type="match status" value="1"/>
</dbReference>
<evidence type="ECO:0000256" key="5">
    <source>
        <dbReference type="ARBA" id="ARBA00022695"/>
    </source>
</evidence>
<dbReference type="PANTHER" id="PTHR32125:SF4">
    <property type="entry name" value="2-C-METHYL-D-ERYTHRITOL 4-PHOSPHATE CYTIDYLYLTRANSFERASE, CHLOROPLASTIC"/>
    <property type="match status" value="1"/>
</dbReference>
<dbReference type="GO" id="GO:0050518">
    <property type="term" value="F:2-C-methyl-D-erythritol 4-phosphate cytidylyltransferase activity"/>
    <property type="evidence" value="ECO:0007669"/>
    <property type="project" value="UniProtKB-UniRule"/>
</dbReference>
<keyword evidence="5 7" id="KW-0548">Nucleotidyltransferase</keyword>
<dbReference type="RefSeq" id="WP_165008801.1">
    <property type="nucleotide sequence ID" value="NZ_CP064954.1"/>
</dbReference>
<dbReference type="InterPro" id="IPR050088">
    <property type="entry name" value="IspD/TarI_cytidylyltransf_bact"/>
</dbReference>
<feature type="site" description="Positions MEP for the nucleophilic attack" evidence="7">
    <location>
        <position position="221"/>
    </location>
</feature>
<feature type="site" description="Positions MEP for the nucleophilic attack" evidence="7">
    <location>
        <position position="163"/>
    </location>
</feature>
<dbReference type="GO" id="GO:0019288">
    <property type="term" value="P:isopentenyl diphosphate biosynthetic process, methylerythritol 4-phosphate pathway"/>
    <property type="evidence" value="ECO:0007669"/>
    <property type="project" value="UniProtKB-UniRule"/>
</dbReference>
<evidence type="ECO:0000313" key="9">
    <source>
        <dbReference type="Proteomes" id="UP000594681"/>
    </source>
</evidence>
<evidence type="ECO:0000313" key="8">
    <source>
        <dbReference type="EMBL" id="QPK79467.1"/>
    </source>
</evidence>
<dbReference type="FunFam" id="3.90.550.10:FF:000003">
    <property type="entry name" value="2-C-methyl-D-erythritol 4-phosphate cytidylyltransferase"/>
    <property type="match status" value="1"/>
</dbReference>
<comment type="similarity">
    <text evidence="3 7">Belongs to the IspD/TarI cytidylyltransferase family. IspD subfamily.</text>
</comment>
<dbReference type="HAMAP" id="MF_00108">
    <property type="entry name" value="IspD"/>
    <property type="match status" value="1"/>
</dbReference>
<keyword evidence="4 7" id="KW-0808">Transferase</keyword>
<dbReference type="InterPro" id="IPR018294">
    <property type="entry name" value="ISPD_synthase_CS"/>
</dbReference>
<organism evidence="8 9">
    <name type="scientific">Corynebacterium lizhenjunii</name>
    <dbReference type="NCBI Taxonomy" id="2709394"/>
    <lineage>
        <taxon>Bacteria</taxon>
        <taxon>Bacillati</taxon>
        <taxon>Actinomycetota</taxon>
        <taxon>Actinomycetes</taxon>
        <taxon>Mycobacteriales</taxon>
        <taxon>Corynebacteriaceae</taxon>
        <taxon>Corynebacterium</taxon>
    </lineage>
</organism>
<evidence type="ECO:0000256" key="4">
    <source>
        <dbReference type="ARBA" id="ARBA00022679"/>
    </source>
</evidence>
<comment type="catalytic activity">
    <reaction evidence="1 7">
        <text>2-C-methyl-D-erythritol 4-phosphate + CTP + H(+) = 4-CDP-2-C-methyl-D-erythritol + diphosphate</text>
        <dbReference type="Rhea" id="RHEA:13429"/>
        <dbReference type="ChEBI" id="CHEBI:15378"/>
        <dbReference type="ChEBI" id="CHEBI:33019"/>
        <dbReference type="ChEBI" id="CHEBI:37563"/>
        <dbReference type="ChEBI" id="CHEBI:57823"/>
        <dbReference type="ChEBI" id="CHEBI:58262"/>
        <dbReference type="EC" id="2.7.7.60"/>
    </reaction>
</comment>
<dbReference type="PANTHER" id="PTHR32125">
    <property type="entry name" value="2-C-METHYL-D-ERYTHRITOL 4-PHOSPHATE CYTIDYLYLTRANSFERASE, CHLOROPLASTIC"/>
    <property type="match status" value="1"/>
</dbReference>
<evidence type="ECO:0000256" key="7">
    <source>
        <dbReference type="HAMAP-Rule" id="MF_00108"/>
    </source>
</evidence>
<dbReference type="CDD" id="cd02516">
    <property type="entry name" value="CDP-ME_synthetase"/>
    <property type="match status" value="1"/>
</dbReference>
<dbReference type="SUPFAM" id="SSF53448">
    <property type="entry name" value="Nucleotide-diphospho-sugar transferases"/>
    <property type="match status" value="1"/>
</dbReference>
<keyword evidence="6 7" id="KW-0414">Isoprene biosynthesis</keyword>
<dbReference type="EC" id="2.7.7.60" evidence="7"/>
<dbReference type="InterPro" id="IPR029044">
    <property type="entry name" value="Nucleotide-diphossugar_trans"/>
</dbReference>
<protein>
    <recommendedName>
        <fullName evidence="7">2-C-methyl-D-erythritol 4-phosphate cytidylyltransferase</fullName>
        <ecNumber evidence="7">2.7.7.60</ecNumber>
    </recommendedName>
    <alternativeName>
        <fullName evidence="7">4-diphosphocytidyl-2C-methyl-D-erythritol synthase</fullName>
    </alternativeName>
    <alternativeName>
        <fullName evidence="7">MEP cytidylyltransferase</fullName>
        <shortName evidence="7">MCT</shortName>
    </alternativeName>
</protein>
<name>A0A7T0PC94_9CORY</name>
<dbReference type="KEGG" id="cliz:G7Y31_01780"/>
<dbReference type="InterPro" id="IPR001228">
    <property type="entry name" value="IspD"/>
</dbReference>
<comment type="function">
    <text evidence="7">Catalyzes the formation of 4-diphosphocytidyl-2-C-methyl-D-erythritol from CTP and 2-C-methyl-D-erythritol 4-phosphate (MEP).</text>
</comment>
<dbReference type="Proteomes" id="UP000594681">
    <property type="component" value="Chromosome"/>
</dbReference>
<keyword evidence="9" id="KW-1185">Reference proteome</keyword>
<feature type="site" description="Transition state stabilizer" evidence="7">
    <location>
        <position position="18"/>
    </location>
</feature>
<dbReference type="Pfam" id="PF01128">
    <property type="entry name" value="IspD"/>
    <property type="match status" value="1"/>
</dbReference>
<evidence type="ECO:0000256" key="3">
    <source>
        <dbReference type="ARBA" id="ARBA00009789"/>
    </source>
</evidence>
<reference evidence="8 9" key="1">
    <citation type="submission" date="2020-11" db="EMBL/GenBank/DDBJ databases">
        <title>Corynebacterium sp. ZJ-599.</title>
        <authorList>
            <person name="Zhou J."/>
        </authorList>
    </citation>
    <scope>NUCLEOTIDE SEQUENCE [LARGE SCALE GENOMIC DNA]</scope>
    <source>
        <strain evidence="8 9">ZJ-599</strain>
    </source>
</reference>
<evidence type="ECO:0000256" key="1">
    <source>
        <dbReference type="ARBA" id="ARBA00001282"/>
    </source>
</evidence>
<dbReference type="Gene3D" id="3.90.550.10">
    <property type="entry name" value="Spore Coat Polysaccharide Biosynthesis Protein SpsA, Chain A"/>
    <property type="match status" value="1"/>
</dbReference>
<dbReference type="AlphaFoldDB" id="A0A7T0PC94"/>
<gene>
    <name evidence="7" type="primary">ispD</name>
    <name evidence="8" type="ORF">G7Y31_01780</name>
</gene>
<accession>A0A7T0PC94</accession>